<organism evidence="1 2">
    <name type="scientific">Caerostris extrusa</name>
    <name type="common">Bark spider</name>
    <name type="synonym">Caerostris bankana</name>
    <dbReference type="NCBI Taxonomy" id="172846"/>
    <lineage>
        <taxon>Eukaryota</taxon>
        <taxon>Metazoa</taxon>
        <taxon>Ecdysozoa</taxon>
        <taxon>Arthropoda</taxon>
        <taxon>Chelicerata</taxon>
        <taxon>Arachnida</taxon>
        <taxon>Araneae</taxon>
        <taxon>Araneomorphae</taxon>
        <taxon>Entelegynae</taxon>
        <taxon>Araneoidea</taxon>
        <taxon>Araneidae</taxon>
        <taxon>Caerostris</taxon>
    </lineage>
</organism>
<accession>A0AAV4MP72</accession>
<dbReference type="EMBL" id="BPLR01002500">
    <property type="protein sequence ID" value="GIX74347.1"/>
    <property type="molecule type" value="Genomic_DNA"/>
</dbReference>
<reference evidence="1 2" key="1">
    <citation type="submission" date="2021-06" db="EMBL/GenBank/DDBJ databases">
        <title>Caerostris extrusa draft genome.</title>
        <authorList>
            <person name="Kono N."/>
            <person name="Arakawa K."/>
        </authorList>
    </citation>
    <scope>NUCLEOTIDE SEQUENCE [LARGE SCALE GENOMIC DNA]</scope>
</reference>
<evidence type="ECO:0000313" key="1">
    <source>
        <dbReference type="EMBL" id="GIX74347.1"/>
    </source>
</evidence>
<protein>
    <submittedName>
        <fullName evidence="1">Uncharacterized protein</fullName>
    </submittedName>
</protein>
<comment type="caution">
    <text evidence="1">The sequence shown here is derived from an EMBL/GenBank/DDBJ whole genome shotgun (WGS) entry which is preliminary data.</text>
</comment>
<name>A0AAV4MP72_CAEEX</name>
<dbReference type="Proteomes" id="UP001054945">
    <property type="component" value="Unassembled WGS sequence"/>
</dbReference>
<dbReference type="AlphaFoldDB" id="A0AAV4MP72"/>
<proteinExistence type="predicted"/>
<keyword evidence="2" id="KW-1185">Reference proteome</keyword>
<evidence type="ECO:0000313" key="2">
    <source>
        <dbReference type="Proteomes" id="UP001054945"/>
    </source>
</evidence>
<gene>
    <name evidence="1" type="ORF">CEXT_110601</name>
</gene>
<sequence>MRRKFNNNGLKSALVTSTRNKERLEVETTEKEKEAIEKFHQCLHRSILMPDVQRNKDQYKLVVKMKWPHIVYKNMRTIRKLLWNEDGLIVMSNRYRTFDDMYNIFVASQRNLI</sequence>